<dbReference type="SUPFAM" id="SSF55785">
    <property type="entry name" value="PYP-like sensor domain (PAS domain)"/>
    <property type="match status" value="2"/>
</dbReference>
<dbReference type="SMART" id="SM00388">
    <property type="entry name" value="HisKA"/>
    <property type="match status" value="1"/>
</dbReference>
<evidence type="ECO:0000256" key="3">
    <source>
        <dbReference type="ARBA" id="ARBA00022553"/>
    </source>
</evidence>
<dbReference type="CDD" id="cd00075">
    <property type="entry name" value="HATPase"/>
    <property type="match status" value="1"/>
</dbReference>
<dbReference type="SMART" id="SM00387">
    <property type="entry name" value="HATPase_c"/>
    <property type="match status" value="1"/>
</dbReference>
<keyword evidence="10" id="KW-1185">Reference proteome</keyword>
<sequence>MPTSQRESLDYRHLLEASPEMVCVIATDAPRFTVLAASDAYLEATRTTRDQLIGQGLFEIFDAYEDTHRTAGREQVRRNLAESLETGEMCSTGPLRYDLRRPEDSGESFEERYWTTRSIPIGDDQGGVSHLLHRVEDVTEYIVQERQQDWRNGTDTAHTVVADLRRSLEQKTRRQFHDMFMKAPAFICMVEGPSHTFTMANPAYYELIGHRELIGRTVSEVFPEQEIDKFIAVLDSVYQTGKPRVFYEQEIVLRDEDTGQPGAIHATFAYLPNYNLQGEIEGVAVFGFEVTELVAARQAVEAQAARAERENRHKDEFLAMLGHELRNPLAPIGMALEVMRGGEEGLDEEQLHWGMDLIERQLSQMTRLVDDLLDVARIERAQIDLQLDECTLQSIVSGAVESCRPLINRKEQSLDVLLPDATVNLEVDPVRLTQVVANLLNNASKYTQTGGEITLETHVDAPHLVIEVCDNGQGIDPDLLPHVFTLFKQSETSLDRSLGGLGLGLTLVRRLVEMHGGQVRASSEGTGHGSCFRVEMPVVVDAPIAGDAPTRQSEERGESMRVLVVDDNRDAAEALALLISAHGNNVEVAYDGAEALDVADDFEPQVLFLDIGLPKVDGYQVACNLRNDARFEDATMVAVTGYGQDEDLKRAMEAGFDHHLVKPAARAAIQEVLTSVQNSPARA</sequence>
<keyword evidence="3 6" id="KW-0597">Phosphoprotein</keyword>
<name>A0A4Y6PQF5_PERCE</name>
<feature type="modified residue" description="4-aspartylphosphate" evidence="6">
    <location>
        <position position="610"/>
    </location>
</feature>
<dbReference type="Pfam" id="PF02518">
    <property type="entry name" value="HATPase_c"/>
    <property type="match status" value="1"/>
</dbReference>
<dbReference type="InterPro" id="IPR005467">
    <property type="entry name" value="His_kinase_dom"/>
</dbReference>
<dbReference type="InterPro" id="IPR036097">
    <property type="entry name" value="HisK_dim/P_sf"/>
</dbReference>
<dbReference type="SUPFAM" id="SSF55874">
    <property type="entry name" value="ATPase domain of HSP90 chaperone/DNA topoisomerase II/histidine kinase"/>
    <property type="match status" value="1"/>
</dbReference>
<evidence type="ECO:0000313" key="9">
    <source>
        <dbReference type="EMBL" id="QDG50453.1"/>
    </source>
</evidence>
<dbReference type="EC" id="2.7.13.3" evidence="2"/>
<dbReference type="InterPro" id="IPR011006">
    <property type="entry name" value="CheY-like_superfamily"/>
</dbReference>
<gene>
    <name evidence="9" type="ORF">FIV42_06810</name>
</gene>
<dbReference type="InterPro" id="IPR035965">
    <property type="entry name" value="PAS-like_dom_sf"/>
</dbReference>
<dbReference type="InterPro" id="IPR004358">
    <property type="entry name" value="Sig_transdc_His_kin-like_C"/>
</dbReference>
<dbReference type="PRINTS" id="PR00344">
    <property type="entry name" value="BCTRLSENSOR"/>
</dbReference>
<dbReference type="PROSITE" id="PS50109">
    <property type="entry name" value="HIS_KIN"/>
    <property type="match status" value="1"/>
</dbReference>
<feature type="domain" description="Histidine kinase" evidence="7">
    <location>
        <begin position="320"/>
        <end position="540"/>
    </location>
</feature>
<dbReference type="InterPro" id="IPR003661">
    <property type="entry name" value="HisK_dim/P_dom"/>
</dbReference>
<dbReference type="SMART" id="SM00091">
    <property type="entry name" value="PAS"/>
    <property type="match status" value="2"/>
</dbReference>
<evidence type="ECO:0000256" key="6">
    <source>
        <dbReference type="PROSITE-ProRule" id="PRU00169"/>
    </source>
</evidence>
<dbReference type="Gene3D" id="3.30.450.20">
    <property type="entry name" value="PAS domain"/>
    <property type="match status" value="2"/>
</dbReference>
<evidence type="ECO:0000256" key="5">
    <source>
        <dbReference type="ARBA" id="ARBA00022777"/>
    </source>
</evidence>
<dbReference type="SUPFAM" id="SSF47384">
    <property type="entry name" value="Homodimeric domain of signal transducing histidine kinase"/>
    <property type="match status" value="1"/>
</dbReference>
<evidence type="ECO:0000256" key="2">
    <source>
        <dbReference type="ARBA" id="ARBA00012438"/>
    </source>
</evidence>
<dbReference type="Gene3D" id="3.40.50.2300">
    <property type="match status" value="1"/>
</dbReference>
<protein>
    <recommendedName>
        <fullName evidence="2">histidine kinase</fullName>
        <ecNumber evidence="2">2.7.13.3</ecNumber>
    </recommendedName>
</protein>
<evidence type="ECO:0000256" key="4">
    <source>
        <dbReference type="ARBA" id="ARBA00022679"/>
    </source>
</evidence>
<dbReference type="PANTHER" id="PTHR43547">
    <property type="entry name" value="TWO-COMPONENT HISTIDINE KINASE"/>
    <property type="match status" value="1"/>
</dbReference>
<accession>A0A5B8Y1U3</accession>
<dbReference type="Proteomes" id="UP000315995">
    <property type="component" value="Chromosome"/>
</dbReference>
<accession>A0A4Y6PQF5</accession>
<feature type="domain" description="Response regulatory" evidence="8">
    <location>
        <begin position="561"/>
        <end position="677"/>
    </location>
</feature>
<comment type="catalytic activity">
    <reaction evidence="1">
        <text>ATP + protein L-histidine = ADP + protein N-phospho-L-histidine.</text>
        <dbReference type="EC" id="2.7.13.3"/>
    </reaction>
</comment>
<dbReference type="Pfam" id="PF00072">
    <property type="entry name" value="Response_reg"/>
    <property type="match status" value="1"/>
</dbReference>
<dbReference type="SUPFAM" id="SSF52172">
    <property type="entry name" value="CheY-like"/>
    <property type="match status" value="1"/>
</dbReference>
<dbReference type="Pfam" id="PF00512">
    <property type="entry name" value="HisKA"/>
    <property type="match status" value="1"/>
</dbReference>
<dbReference type="Gene3D" id="3.30.565.10">
    <property type="entry name" value="Histidine kinase-like ATPase, C-terminal domain"/>
    <property type="match status" value="1"/>
</dbReference>
<evidence type="ECO:0000313" key="10">
    <source>
        <dbReference type="Proteomes" id="UP000315995"/>
    </source>
</evidence>
<dbReference type="OrthoDB" id="9815202at2"/>
<proteinExistence type="predicted"/>
<dbReference type="FunFam" id="3.30.565.10:FF:000006">
    <property type="entry name" value="Sensor histidine kinase WalK"/>
    <property type="match status" value="1"/>
</dbReference>
<dbReference type="InterPro" id="IPR000014">
    <property type="entry name" value="PAS"/>
</dbReference>
<dbReference type="InterPro" id="IPR013656">
    <property type="entry name" value="PAS_4"/>
</dbReference>
<dbReference type="EMBL" id="CP041186">
    <property type="protein sequence ID" value="QDG50453.1"/>
    <property type="molecule type" value="Genomic_DNA"/>
</dbReference>
<dbReference type="GO" id="GO:0000155">
    <property type="term" value="F:phosphorelay sensor kinase activity"/>
    <property type="evidence" value="ECO:0007669"/>
    <property type="project" value="InterPro"/>
</dbReference>
<dbReference type="CDD" id="cd00082">
    <property type="entry name" value="HisKA"/>
    <property type="match status" value="1"/>
</dbReference>
<organism evidence="9 10">
    <name type="scientific">Persicimonas caeni</name>
    <dbReference type="NCBI Taxonomy" id="2292766"/>
    <lineage>
        <taxon>Bacteria</taxon>
        <taxon>Deltaproteobacteria</taxon>
        <taxon>Bradymonadales</taxon>
        <taxon>Bradymonadaceae</taxon>
        <taxon>Persicimonas</taxon>
    </lineage>
</organism>
<evidence type="ECO:0000259" key="7">
    <source>
        <dbReference type="PROSITE" id="PS50109"/>
    </source>
</evidence>
<keyword evidence="4" id="KW-0808">Transferase</keyword>
<evidence type="ECO:0000259" key="8">
    <source>
        <dbReference type="PROSITE" id="PS50110"/>
    </source>
</evidence>
<dbReference type="AlphaFoldDB" id="A0A4Y6PQF5"/>
<evidence type="ECO:0000256" key="1">
    <source>
        <dbReference type="ARBA" id="ARBA00000085"/>
    </source>
</evidence>
<dbReference type="SMART" id="SM00448">
    <property type="entry name" value="REC"/>
    <property type="match status" value="1"/>
</dbReference>
<dbReference type="InterPro" id="IPR003594">
    <property type="entry name" value="HATPase_dom"/>
</dbReference>
<dbReference type="RefSeq" id="WP_141196945.1">
    <property type="nucleotide sequence ID" value="NZ_CP041186.1"/>
</dbReference>
<dbReference type="PANTHER" id="PTHR43547:SF2">
    <property type="entry name" value="HYBRID SIGNAL TRANSDUCTION HISTIDINE KINASE C"/>
    <property type="match status" value="1"/>
</dbReference>
<dbReference type="CDD" id="cd17580">
    <property type="entry name" value="REC_2_DhkD-like"/>
    <property type="match status" value="1"/>
</dbReference>
<dbReference type="PROSITE" id="PS50110">
    <property type="entry name" value="RESPONSE_REGULATORY"/>
    <property type="match status" value="1"/>
</dbReference>
<dbReference type="Gene3D" id="1.10.287.130">
    <property type="match status" value="1"/>
</dbReference>
<dbReference type="Pfam" id="PF08448">
    <property type="entry name" value="PAS_4"/>
    <property type="match status" value="2"/>
</dbReference>
<dbReference type="NCBIfam" id="TIGR00229">
    <property type="entry name" value="sensory_box"/>
    <property type="match status" value="1"/>
</dbReference>
<keyword evidence="5 9" id="KW-0418">Kinase</keyword>
<reference evidence="9 10" key="1">
    <citation type="submission" date="2019-06" db="EMBL/GenBank/DDBJ databases">
        <title>Persicimonas caeni gen. nov., sp. nov., a predatory bacterium isolated from solar saltern.</title>
        <authorList>
            <person name="Wang S."/>
        </authorList>
    </citation>
    <scope>NUCLEOTIDE SEQUENCE [LARGE SCALE GENOMIC DNA]</scope>
    <source>
        <strain evidence="9 10">YN101</strain>
    </source>
</reference>
<dbReference type="InterPro" id="IPR036890">
    <property type="entry name" value="HATPase_C_sf"/>
</dbReference>
<dbReference type="InterPro" id="IPR001789">
    <property type="entry name" value="Sig_transdc_resp-reg_receiver"/>
</dbReference>